<evidence type="ECO:0000313" key="1">
    <source>
        <dbReference type="EMBL" id="TBL69932.1"/>
    </source>
</evidence>
<protein>
    <recommendedName>
        <fullName evidence="3">STAS/SEC14 domain-containing protein</fullName>
    </recommendedName>
</protein>
<dbReference type="AlphaFoldDB" id="A0A4Q9DGQ2"/>
<dbReference type="Proteomes" id="UP000293142">
    <property type="component" value="Unassembled WGS sequence"/>
</dbReference>
<comment type="caution">
    <text evidence="1">The sequence shown here is derived from an EMBL/GenBank/DDBJ whole genome shotgun (WGS) entry which is preliminary data.</text>
</comment>
<dbReference type="EMBL" id="SIRE01000035">
    <property type="protein sequence ID" value="TBL69932.1"/>
    <property type="molecule type" value="Genomic_DNA"/>
</dbReference>
<proteinExistence type="predicted"/>
<keyword evidence="2" id="KW-1185">Reference proteome</keyword>
<dbReference type="OrthoDB" id="2057321at2"/>
<evidence type="ECO:0000313" key="2">
    <source>
        <dbReference type="Proteomes" id="UP000293142"/>
    </source>
</evidence>
<sequence length="132" mass="15340">MNSIKSPGGSIYPYYYKGGEIHCLKYGSFYANKDSLFALMKKEEEFILDKKRRISIWVDFYKTKLTNEVITEFVNSICRLAPSISKLSIVGCSTIAKWKILRQLKNTNELLPLKFFVDPEDAKTWLVSERIQ</sequence>
<reference evidence="1 2" key="1">
    <citation type="submission" date="2019-02" db="EMBL/GenBank/DDBJ databases">
        <title>Paenibacillus sp. nov., isolated from surface-sterilized tissue of Thalictrum simplex L.</title>
        <authorList>
            <person name="Tuo L."/>
        </authorList>
    </citation>
    <scope>NUCLEOTIDE SEQUENCE [LARGE SCALE GENOMIC DNA]</scope>
    <source>
        <strain evidence="1 2">N2SHLJ1</strain>
    </source>
</reference>
<name>A0A4Q9DGQ2_9BACL</name>
<accession>A0A4Q9DGQ2</accession>
<evidence type="ECO:0008006" key="3">
    <source>
        <dbReference type="Google" id="ProtNLM"/>
    </source>
</evidence>
<organism evidence="1 2">
    <name type="scientific">Paenibacillus thalictri</name>
    <dbReference type="NCBI Taxonomy" id="2527873"/>
    <lineage>
        <taxon>Bacteria</taxon>
        <taxon>Bacillati</taxon>
        <taxon>Bacillota</taxon>
        <taxon>Bacilli</taxon>
        <taxon>Bacillales</taxon>
        <taxon>Paenibacillaceae</taxon>
        <taxon>Paenibacillus</taxon>
    </lineage>
</organism>
<gene>
    <name evidence="1" type="ORF">EYB31_34755</name>
</gene>
<dbReference type="RefSeq" id="WP_131018195.1">
    <property type="nucleotide sequence ID" value="NZ_SIRE01000035.1"/>
</dbReference>